<reference evidence="22" key="1">
    <citation type="submission" date="2015-07" db="EMBL/GenBank/DDBJ databases">
        <title>Lactobacillus ginsenosidimutans/EMML 3141/ whole genome sequencing.</title>
        <authorList>
            <person name="Kim M.K."/>
            <person name="Im W.-T."/>
            <person name="Srinivasan S."/>
            <person name="Lee J.-J."/>
        </authorList>
    </citation>
    <scope>NUCLEOTIDE SEQUENCE [LARGE SCALE GENOMIC DNA]</scope>
    <source>
        <strain evidence="22">EMML 3041</strain>
    </source>
</reference>
<evidence type="ECO:0000256" key="9">
    <source>
        <dbReference type="ARBA" id="ARBA00022723"/>
    </source>
</evidence>
<feature type="binding site" evidence="16">
    <location>
        <position position="447"/>
    </location>
    <ligand>
        <name>substrate</name>
    </ligand>
</feature>
<name>A0A0H4QHT1_9LACO</name>
<dbReference type="CDD" id="cd07033">
    <property type="entry name" value="TPP_PYR_DXS_TK_like"/>
    <property type="match status" value="1"/>
</dbReference>
<dbReference type="FunFam" id="3.40.50.970:FF:000045">
    <property type="entry name" value="Transketolase"/>
    <property type="match status" value="1"/>
</dbReference>
<dbReference type="SUPFAM" id="SSF52922">
    <property type="entry name" value="TK C-terminal domain-like"/>
    <property type="match status" value="1"/>
</dbReference>
<feature type="binding site" evidence="18">
    <location>
        <position position="181"/>
    </location>
    <ligand>
        <name>Mg(2+)</name>
        <dbReference type="ChEBI" id="CHEBI:18420"/>
    </ligand>
</feature>
<keyword evidence="11 18" id="KW-0460">Magnesium</keyword>
<organism evidence="21 22">
    <name type="scientific">Companilactobacillus ginsenosidimutans</name>
    <dbReference type="NCBI Taxonomy" id="1007676"/>
    <lineage>
        <taxon>Bacteria</taxon>
        <taxon>Bacillati</taxon>
        <taxon>Bacillota</taxon>
        <taxon>Bacilli</taxon>
        <taxon>Lactobacillales</taxon>
        <taxon>Lactobacillaceae</taxon>
        <taxon>Companilactobacillus</taxon>
    </lineage>
</organism>
<dbReference type="Pfam" id="PF00456">
    <property type="entry name" value="Transketolase_N"/>
    <property type="match status" value="1"/>
</dbReference>
<dbReference type="NCBIfam" id="TIGR00232">
    <property type="entry name" value="tktlase_bact"/>
    <property type="match status" value="1"/>
</dbReference>
<dbReference type="OrthoDB" id="8732661at2"/>
<dbReference type="PANTHER" id="PTHR43522">
    <property type="entry name" value="TRANSKETOLASE"/>
    <property type="match status" value="1"/>
</dbReference>
<protein>
    <recommendedName>
        <fullName evidence="7 14">Transketolase</fullName>
        <ecNumber evidence="7 14">2.2.1.1</ecNumber>
    </recommendedName>
</protein>
<dbReference type="InterPro" id="IPR055152">
    <property type="entry name" value="Transketolase-like_C_2"/>
</dbReference>
<comment type="similarity">
    <text evidence="5">Belongs to the transketolase family.</text>
</comment>
<comment type="function">
    <text evidence="4">Catalyzes the transfer of a two-carbon ketol group from a ketose donor to an aldose acceptor, via a covalent intermediate with the cofactor thiamine pyrophosphate.</text>
</comment>
<dbReference type="InterPro" id="IPR020826">
    <property type="entry name" value="Transketolase_BS"/>
</dbReference>
<dbReference type="InterPro" id="IPR005478">
    <property type="entry name" value="Transketolase_bac-like"/>
</dbReference>
<evidence type="ECO:0000256" key="6">
    <source>
        <dbReference type="ARBA" id="ARBA00011738"/>
    </source>
</evidence>
<feature type="binding site" evidence="16">
    <location>
        <position position="255"/>
    </location>
    <ligand>
        <name>substrate</name>
    </ligand>
</feature>
<dbReference type="GO" id="GO:0005829">
    <property type="term" value="C:cytosol"/>
    <property type="evidence" value="ECO:0007669"/>
    <property type="project" value="TreeGrafter"/>
</dbReference>
<dbReference type="PATRIC" id="fig|1007676.4.peg.1650"/>
<dbReference type="Pfam" id="PF22613">
    <property type="entry name" value="Transketolase_C_1"/>
    <property type="match status" value="1"/>
</dbReference>
<keyword evidence="8" id="KW-0808">Transferase</keyword>
<evidence type="ECO:0000256" key="13">
    <source>
        <dbReference type="ARBA" id="ARBA00049473"/>
    </source>
</evidence>
<feature type="binding site" evidence="17">
    <location>
        <position position="181"/>
    </location>
    <ligand>
        <name>thiamine diphosphate</name>
        <dbReference type="ChEBI" id="CHEBI:58937"/>
    </ligand>
</feature>
<evidence type="ECO:0000256" key="17">
    <source>
        <dbReference type="PIRSR" id="PIRSR605478-3"/>
    </source>
</evidence>
<dbReference type="InterPro" id="IPR009014">
    <property type="entry name" value="Transketo_C/PFOR_II"/>
</dbReference>
<feature type="binding site" evidence="18">
    <location>
        <position position="151"/>
    </location>
    <ligand>
        <name>Mg(2+)</name>
        <dbReference type="ChEBI" id="CHEBI:18420"/>
    </ligand>
</feature>
<dbReference type="PANTHER" id="PTHR43522:SF2">
    <property type="entry name" value="TRANSKETOLASE 1-RELATED"/>
    <property type="match status" value="1"/>
</dbReference>
<dbReference type="AlphaFoldDB" id="A0A0H4QHT1"/>
<dbReference type="RefSeq" id="WP_048704874.1">
    <property type="nucleotide sequence ID" value="NZ_CP012034.1"/>
</dbReference>
<dbReference type="SMART" id="SM00861">
    <property type="entry name" value="Transket_pyr"/>
    <property type="match status" value="1"/>
</dbReference>
<evidence type="ECO:0000256" key="7">
    <source>
        <dbReference type="ARBA" id="ARBA00013152"/>
    </source>
</evidence>
<feature type="site" description="Important for catalytic activity" evidence="19">
    <location>
        <position position="26"/>
    </location>
</feature>
<dbReference type="Gene3D" id="3.40.50.970">
    <property type="match status" value="2"/>
</dbReference>
<dbReference type="InterPro" id="IPR033247">
    <property type="entry name" value="Transketolase_fam"/>
</dbReference>
<comment type="subunit">
    <text evidence="6">Homodimer.</text>
</comment>
<keyword evidence="12 17" id="KW-0786">Thiamine pyrophosphate</keyword>
<evidence type="ECO:0000313" key="21">
    <source>
        <dbReference type="EMBL" id="AKP67507.1"/>
    </source>
</evidence>
<dbReference type="PROSITE" id="PS00802">
    <property type="entry name" value="TRANSKETOLASE_2"/>
    <property type="match status" value="1"/>
</dbReference>
<dbReference type="Gene3D" id="3.40.50.920">
    <property type="match status" value="1"/>
</dbReference>
<dbReference type="Proteomes" id="UP000036106">
    <property type="component" value="Chromosome"/>
</dbReference>
<evidence type="ECO:0000256" key="19">
    <source>
        <dbReference type="PIRSR" id="PIRSR605478-5"/>
    </source>
</evidence>
<feature type="binding site" evidence="17">
    <location>
        <position position="152"/>
    </location>
    <ligand>
        <name>thiamine diphosphate</name>
        <dbReference type="ChEBI" id="CHEBI:58937"/>
    </ligand>
</feature>
<evidence type="ECO:0000256" key="4">
    <source>
        <dbReference type="ARBA" id="ARBA00002931"/>
    </source>
</evidence>
<feature type="site" description="Important for catalytic activity" evidence="19">
    <location>
        <position position="255"/>
    </location>
</feature>
<evidence type="ECO:0000313" key="22">
    <source>
        <dbReference type="Proteomes" id="UP000036106"/>
    </source>
</evidence>
<evidence type="ECO:0000256" key="8">
    <source>
        <dbReference type="ARBA" id="ARBA00022679"/>
    </source>
</evidence>
<feature type="binding site" evidence="16">
    <location>
        <position position="370"/>
    </location>
    <ligand>
        <name>substrate</name>
    </ligand>
</feature>
<dbReference type="SUPFAM" id="SSF52518">
    <property type="entry name" value="Thiamin diphosphate-binding fold (THDP-binding)"/>
    <property type="match status" value="2"/>
</dbReference>
<feature type="binding site" evidence="16">
    <location>
        <position position="26"/>
    </location>
    <ligand>
        <name>substrate</name>
    </ligand>
</feature>
<dbReference type="CDD" id="cd02012">
    <property type="entry name" value="TPP_TK"/>
    <property type="match status" value="1"/>
</dbReference>
<feature type="binding site" evidence="17">
    <location>
        <position position="423"/>
    </location>
    <ligand>
        <name>thiamine diphosphate</name>
        <dbReference type="ChEBI" id="CHEBI:58937"/>
    </ligand>
</feature>
<feature type="binding site" evidence="16">
    <location>
        <position position="506"/>
    </location>
    <ligand>
        <name>substrate</name>
    </ligand>
</feature>
<evidence type="ECO:0000256" key="10">
    <source>
        <dbReference type="ARBA" id="ARBA00022837"/>
    </source>
</evidence>
<evidence type="ECO:0000259" key="20">
    <source>
        <dbReference type="SMART" id="SM00861"/>
    </source>
</evidence>
<dbReference type="EMBL" id="CP012034">
    <property type="protein sequence ID" value="AKP67507.1"/>
    <property type="molecule type" value="Genomic_DNA"/>
</dbReference>
<feature type="active site" description="Proton donor" evidence="15">
    <location>
        <position position="397"/>
    </location>
</feature>
<keyword evidence="10" id="KW-0106">Calcium</keyword>
<evidence type="ECO:0000256" key="14">
    <source>
        <dbReference type="NCBIfam" id="TIGR00232"/>
    </source>
</evidence>
<comment type="cofactor">
    <cofactor evidence="18">
        <name>Mg(2+)</name>
        <dbReference type="ChEBI" id="CHEBI:18420"/>
    </cofactor>
    <text evidence="18">Binds 1 Mg(2+) ion per subunit. Can also utilize other divalent metal cations, such as Ca(2+), Mn(2+) and Co(2+).</text>
</comment>
<dbReference type="EC" id="2.2.1.1" evidence="7 14"/>
<dbReference type="Pfam" id="PF02779">
    <property type="entry name" value="Transket_pyr"/>
    <property type="match status" value="1"/>
</dbReference>
<evidence type="ECO:0000256" key="15">
    <source>
        <dbReference type="PIRSR" id="PIRSR605478-1"/>
    </source>
</evidence>
<dbReference type="InterPro" id="IPR005475">
    <property type="entry name" value="Transketolase-like_Pyr-bd"/>
</dbReference>
<dbReference type="GO" id="GO:0006098">
    <property type="term" value="P:pentose-phosphate shunt"/>
    <property type="evidence" value="ECO:0007669"/>
    <property type="project" value="TreeGrafter"/>
</dbReference>
<dbReference type="InterPro" id="IPR005474">
    <property type="entry name" value="Transketolase_N"/>
</dbReference>
<evidence type="ECO:0000256" key="3">
    <source>
        <dbReference type="ARBA" id="ARBA00001941"/>
    </source>
</evidence>
<keyword evidence="9 18" id="KW-0479">Metal-binding</keyword>
<comment type="catalytic activity">
    <reaction evidence="13">
        <text>D-sedoheptulose 7-phosphate + D-glyceraldehyde 3-phosphate = aldehydo-D-ribose 5-phosphate + D-xylulose 5-phosphate</text>
        <dbReference type="Rhea" id="RHEA:10508"/>
        <dbReference type="ChEBI" id="CHEBI:57483"/>
        <dbReference type="ChEBI" id="CHEBI:57737"/>
        <dbReference type="ChEBI" id="CHEBI:58273"/>
        <dbReference type="ChEBI" id="CHEBI:59776"/>
        <dbReference type="EC" id="2.2.1.1"/>
    </reaction>
</comment>
<dbReference type="STRING" id="1007676.ABM34_08175"/>
<evidence type="ECO:0000256" key="16">
    <source>
        <dbReference type="PIRSR" id="PIRSR605478-2"/>
    </source>
</evidence>
<feature type="binding site" evidence="17">
    <location>
        <position position="255"/>
    </location>
    <ligand>
        <name>thiamine diphosphate</name>
        <dbReference type="ChEBI" id="CHEBI:58937"/>
    </ligand>
</feature>
<evidence type="ECO:0000256" key="2">
    <source>
        <dbReference type="ARBA" id="ARBA00001936"/>
    </source>
</evidence>
<proteinExistence type="inferred from homology"/>
<dbReference type="GO" id="GO:0046872">
    <property type="term" value="F:metal ion binding"/>
    <property type="evidence" value="ECO:0007669"/>
    <property type="project" value="UniProtKB-KW"/>
</dbReference>
<comment type="cofactor">
    <cofactor evidence="17">
        <name>thiamine diphosphate</name>
        <dbReference type="ChEBI" id="CHEBI:58937"/>
    </cofactor>
    <text evidence="17">Binds 1 thiamine pyrophosphate per subunit. During the reaction, the substrate forms a covalent intermediate with the cofactor.</text>
</comment>
<evidence type="ECO:0000256" key="5">
    <source>
        <dbReference type="ARBA" id="ARBA00007131"/>
    </source>
</evidence>
<dbReference type="FunFam" id="3.40.50.970:FF:000004">
    <property type="entry name" value="Transketolase"/>
    <property type="match status" value="1"/>
</dbReference>
<evidence type="ECO:0000256" key="12">
    <source>
        <dbReference type="ARBA" id="ARBA00023052"/>
    </source>
</evidence>
<dbReference type="GO" id="GO:0004802">
    <property type="term" value="F:transketolase activity"/>
    <property type="evidence" value="ECO:0007669"/>
    <property type="project" value="UniProtKB-UniRule"/>
</dbReference>
<feature type="binding site" evidence="17">
    <location>
        <position position="66"/>
    </location>
    <ligand>
        <name>thiamine diphosphate</name>
        <dbReference type="ChEBI" id="CHEBI:58937"/>
    </ligand>
</feature>
<feature type="binding site" evidence="16">
    <location>
        <position position="459"/>
    </location>
    <ligand>
        <name>substrate</name>
    </ligand>
</feature>
<comment type="cofactor">
    <cofactor evidence="1">
        <name>Ca(2+)</name>
        <dbReference type="ChEBI" id="CHEBI:29108"/>
    </cofactor>
</comment>
<feature type="binding site" evidence="16">
    <location>
        <position position="343"/>
    </location>
    <ligand>
        <name>substrate</name>
    </ligand>
</feature>
<evidence type="ECO:0000256" key="1">
    <source>
        <dbReference type="ARBA" id="ARBA00001913"/>
    </source>
</evidence>
<dbReference type="KEGG" id="lgn:ABM34_08175"/>
<feature type="binding site" evidence="18">
    <location>
        <position position="183"/>
    </location>
    <ligand>
        <name>Mg(2+)</name>
        <dbReference type="ChEBI" id="CHEBI:18420"/>
    </ligand>
</feature>
<feature type="domain" description="Transketolase-like pyrimidine-binding" evidence="20">
    <location>
        <begin position="340"/>
        <end position="511"/>
    </location>
</feature>
<accession>A0A0H4QHT1</accession>
<gene>
    <name evidence="21" type="ORF">ABM34_08175</name>
</gene>
<evidence type="ECO:0000256" key="18">
    <source>
        <dbReference type="PIRSR" id="PIRSR605478-4"/>
    </source>
</evidence>
<keyword evidence="22" id="KW-1185">Reference proteome</keyword>
<dbReference type="InterPro" id="IPR029061">
    <property type="entry name" value="THDP-binding"/>
</dbReference>
<comment type="cofactor">
    <cofactor evidence="2">
        <name>Mn(2+)</name>
        <dbReference type="ChEBI" id="CHEBI:29035"/>
    </cofactor>
</comment>
<sequence>MDEDTRNIHALKMLAVEAISNANSGHPGIVLSVAPMLYTLATRHLVVDPETPDWINRDRLVLSAGHGSALLYSHLHLSGFDLSMDDLKRFRQRGSRTPGHPEFGATPGVDATTGPIGQGVGMAVGMAVAQKRLEAKFGNLMDHFTFAIVGDGDLMEGISHEAAEFAGINNLNKLVVLYDSNDVSLDGPTSRSFKTNQRDRFAAYGFDTFLVEDGDDIDAIDEAITKAKASPNPAFIEIRTIIGEGAPNQGTNKIHGAPLNDDALQVLEDNLDWHEAPFTVPDDVTTSFREKVFDRGHAAHVAWGKELAESSQKAEILHDFEVPVSVDGTKLTTFKPGEKDAGRKVGHTAMNDIAKQVPNLIGGAADLASSTKTEIEDGGTFSADNPTGKNIPFGVHEFGMSTIMNGIALHGGLKVFGSTFAVFSDYLKAGIRLSALQKLPVIYIFTHDSIAVGQDGPTHQPIEQLSGLQSIPNLNVVRPGSPNEIVSAWKMAIESTNRPTVMFLSRQDIQELPADNSATLLEKRGGYVANFEKGNLSAILLATGTELELAKAAQKELEKDNIFARVVSMPDQAKFLQQDILYRESVLPNNQRRRIAIEMASPLGWANVVGLDGKIIGTETFGESAKPDEVIEDFDFTVDNVVSSVKNLLFKMEKVG</sequence>
<feature type="binding site" evidence="16">
    <location>
        <position position="455"/>
    </location>
    <ligand>
        <name>substrate</name>
    </ligand>
</feature>
<comment type="cofactor">
    <cofactor evidence="3">
        <name>Co(2+)</name>
        <dbReference type="ChEBI" id="CHEBI:48828"/>
    </cofactor>
</comment>
<evidence type="ECO:0000256" key="11">
    <source>
        <dbReference type="ARBA" id="ARBA00022842"/>
    </source>
</evidence>